<evidence type="ECO:0000256" key="3">
    <source>
        <dbReference type="ARBA" id="ARBA00022475"/>
    </source>
</evidence>
<evidence type="ECO:0000256" key="5">
    <source>
        <dbReference type="ARBA" id="ARBA00022989"/>
    </source>
</evidence>
<evidence type="ECO:0000313" key="9">
    <source>
        <dbReference type="EMBL" id="GAA2006194.1"/>
    </source>
</evidence>
<evidence type="ECO:0000256" key="6">
    <source>
        <dbReference type="ARBA" id="ARBA00023136"/>
    </source>
</evidence>
<accession>A0ABN2TEG2</accession>
<reference evidence="9 10" key="1">
    <citation type="journal article" date="2019" name="Int. J. Syst. Evol. Microbiol.">
        <title>The Global Catalogue of Microorganisms (GCM) 10K type strain sequencing project: providing services to taxonomists for standard genome sequencing and annotation.</title>
        <authorList>
            <consortium name="The Broad Institute Genomics Platform"/>
            <consortium name="The Broad Institute Genome Sequencing Center for Infectious Disease"/>
            <person name="Wu L."/>
            <person name="Ma J."/>
        </authorList>
    </citation>
    <scope>NUCLEOTIDE SEQUENCE [LARGE SCALE GENOMIC DNA]</scope>
    <source>
        <strain evidence="9 10">JCM 14546</strain>
    </source>
</reference>
<feature type="transmembrane region" description="Helical" evidence="7">
    <location>
        <begin position="198"/>
        <end position="216"/>
    </location>
</feature>
<evidence type="ECO:0000256" key="4">
    <source>
        <dbReference type="ARBA" id="ARBA00022692"/>
    </source>
</evidence>
<dbReference type="InterPro" id="IPR032816">
    <property type="entry name" value="VTT_dom"/>
</dbReference>
<evidence type="ECO:0000256" key="7">
    <source>
        <dbReference type="SAM" id="Phobius"/>
    </source>
</evidence>
<proteinExistence type="inferred from homology"/>
<evidence type="ECO:0000256" key="1">
    <source>
        <dbReference type="ARBA" id="ARBA00004651"/>
    </source>
</evidence>
<dbReference type="PANTHER" id="PTHR42709">
    <property type="entry name" value="ALKALINE PHOSPHATASE LIKE PROTEIN"/>
    <property type="match status" value="1"/>
</dbReference>
<keyword evidence="6 7" id="KW-0472">Membrane</keyword>
<dbReference type="Pfam" id="PF09335">
    <property type="entry name" value="VTT_dom"/>
    <property type="match status" value="1"/>
</dbReference>
<organism evidence="9 10">
    <name type="scientific">Brevibacterium samyangense</name>
    <dbReference type="NCBI Taxonomy" id="366888"/>
    <lineage>
        <taxon>Bacteria</taxon>
        <taxon>Bacillati</taxon>
        <taxon>Actinomycetota</taxon>
        <taxon>Actinomycetes</taxon>
        <taxon>Micrococcales</taxon>
        <taxon>Brevibacteriaceae</taxon>
        <taxon>Brevibacterium</taxon>
    </lineage>
</organism>
<gene>
    <name evidence="9" type="ORF">GCM10009755_15240</name>
</gene>
<dbReference type="InterPro" id="IPR051311">
    <property type="entry name" value="DedA_domain"/>
</dbReference>
<keyword evidence="3" id="KW-1003">Cell membrane</keyword>
<keyword evidence="4 7" id="KW-0812">Transmembrane</keyword>
<evidence type="ECO:0000259" key="8">
    <source>
        <dbReference type="Pfam" id="PF09335"/>
    </source>
</evidence>
<keyword evidence="10" id="KW-1185">Reference proteome</keyword>
<protein>
    <recommendedName>
        <fullName evidence="8">VTT domain-containing protein</fullName>
    </recommendedName>
</protein>
<feature type="domain" description="VTT" evidence="8">
    <location>
        <begin position="56"/>
        <end position="183"/>
    </location>
</feature>
<comment type="subcellular location">
    <subcellularLocation>
        <location evidence="1">Cell membrane</location>
        <topology evidence="1">Multi-pass membrane protein</topology>
    </subcellularLocation>
</comment>
<dbReference type="EMBL" id="BAAANO010000013">
    <property type="protein sequence ID" value="GAA2006194.1"/>
    <property type="molecule type" value="Genomic_DNA"/>
</dbReference>
<feature type="transmembrane region" description="Helical" evidence="7">
    <location>
        <begin position="161"/>
        <end position="186"/>
    </location>
</feature>
<dbReference type="PANTHER" id="PTHR42709:SF6">
    <property type="entry name" value="UNDECAPRENYL PHOSPHATE TRANSPORTER A"/>
    <property type="match status" value="1"/>
</dbReference>
<dbReference type="Proteomes" id="UP001500755">
    <property type="component" value="Unassembled WGS sequence"/>
</dbReference>
<name>A0ABN2TEG2_9MICO</name>
<evidence type="ECO:0000256" key="2">
    <source>
        <dbReference type="ARBA" id="ARBA00010792"/>
    </source>
</evidence>
<feature type="transmembrane region" description="Helical" evidence="7">
    <location>
        <begin position="74"/>
        <end position="97"/>
    </location>
</feature>
<comment type="similarity">
    <text evidence="2">Belongs to the DedA family.</text>
</comment>
<sequence>MRMLPDFLAAAPASVSAPVSAEELSGFTGVVVDFMEAFGVLGVALMVAAENLFPPIPSEVILPLAGFTASQGSMSLWGAILGATVGSVVGASALYWLGHVFGLQRLRSWGARIPLVDVEDIDRTVAWFHRYGTWGVLVGRLIPIFRSLISIPAGVDRMHLGFFLALTTIGSLVWNTALVMAGYVLGENWHIVERYVGVFQKVVIVAVVVAVVWFVVSRIRRNRRRAHEQN</sequence>
<comment type="caution">
    <text evidence="9">The sequence shown here is derived from an EMBL/GenBank/DDBJ whole genome shotgun (WGS) entry which is preliminary data.</text>
</comment>
<evidence type="ECO:0000313" key="10">
    <source>
        <dbReference type="Proteomes" id="UP001500755"/>
    </source>
</evidence>
<keyword evidence="5 7" id="KW-1133">Transmembrane helix</keyword>